<dbReference type="Gene3D" id="3.30.700.10">
    <property type="entry name" value="Glycoprotein, Type 4 Pilin"/>
    <property type="match status" value="1"/>
</dbReference>
<dbReference type="PROSITE" id="PS00409">
    <property type="entry name" value="PROKAR_NTER_METHYL"/>
    <property type="match status" value="1"/>
</dbReference>
<dbReference type="InterPro" id="IPR013545">
    <property type="entry name" value="T2SS_protein-GspG_C"/>
</dbReference>
<keyword evidence="6" id="KW-0997">Cell inner membrane</keyword>
<keyword evidence="9 10" id="KW-0472">Membrane</keyword>
<evidence type="ECO:0000256" key="7">
    <source>
        <dbReference type="ARBA" id="ARBA00022692"/>
    </source>
</evidence>
<dbReference type="GO" id="GO:0005886">
    <property type="term" value="C:plasma membrane"/>
    <property type="evidence" value="ECO:0007669"/>
    <property type="project" value="UniProtKB-SubCell"/>
</dbReference>
<dbReference type="SUPFAM" id="SSF54523">
    <property type="entry name" value="Pili subunits"/>
    <property type="match status" value="1"/>
</dbReference>
<dbReference type="Pfam" id="PF07963">
    <property type="entry name" value="N_methyl"/>
    <property type="match status" value="1"/>
</dbReference>
<keyword evidence="5" id="KW-0488">Methylation</keyword>
<accession>A0A1H7E7Q5</accession>
<evidence type="ECO:0000256" key="10">
    <source>
        <dbReference type="SAM" id="Phobius"/>
    </source>
</evidence>
<evidence type="ECO:0000313" key="12">
    <source>
        <dbReference type="EMBL" id="SEK09966.1"/>
    </source>
</evidence>
<dbReference type="AlphaFoldDB" id="A0A1H7E7Q5"/>
<dbReference type="PANTHER" id="PTHR30093">
    <property type="entry name" value="GENERAL SECRETION PATHWAY PROTEIN G"/>
    <property type="match status" value="1"/>
</dbReference>
<evidence type="ECO:0000256" key="2">
    <source>
        <dbReference type="ARBA" id="ARBA00009984"/>
    </source>
</evidence>
<dbReference type="GO" id="GO:0015628">
    <property type="term" value="P:protein secretion by the type II secretion system"/>
    <property type="evidence" value="ECO:0007669"/>
    <property type="project" value="InterPro"/>
</dbReference>
<evidence type="ECO:0000256" key="3">
    <source>
        <dbReference type="ARBA" id="ARBA00020042"/>
    </source>
</evidence>
<keyword evidence="4" id="KW-1003">Cell membrane</keyword>
<evidence type="ECO:0000313" key="13">
    <source>
        <dbReference type="Proteomes" id="UP000198866"/>
    </source>
</evidence>
<evidence type="ECO:0000256" key="4">
    <source>
        <dbReference type="ARBA" id="ARBA00022475"/>
    </source>
</evidence>
<protein>
    <recommendedName>
        <fullName evidence="3">Type II secretion system core protein G</fullName>
    </recommendedName>
</protein>
<dbReference type="Proteomes" id="UP000198866">
    <property type="component" value="Unassembled WGS sequence"/>
</dbReference>
<sequence>MSDIRFMSPCGKAGAAHARNATRAAQAAPAPQAGREAGFTLLELLVVMVIIGLLAGLVAPRYFEQVGKSNTKIARAQIESLGKALDQYRLDVGAYPTTEEGLQALMAKPQDAPHWSGPYLQKAVPPDPWDRPYQYRAPGEHGDYDLYSYGKDGQPGGAGENSDVISW</sequence>
<dbReference type="InterPro" id="IPR010054">
    <property type="entry name" value="Type2_sec_GspG"/>
</dbReference>
<dbReference type="InterPro" id="IPR045584">
    <property type="entry name" value="Pilin-like"/>
</dbReference>
<dbReference type="RefSeq" id="WP_245763503.1">
    <property type="nucleotide sequence ID" value="NZ_FNYE01000046.1"/>
</dbReference>
<name>A0A1H7E7Q5_9BURK</name>
<dbReference type="EMBL" id="FNYE01000046">
    <property type="protein sequence ID" value="SEK09966.1"/>
    <property type="molecule type" value="Genomic_DNA"/>
</dbReference>
<dbReference type="InterPro" id="IPR000983">
    <property type="entry name" value="Bac_GSPG_pilin"/>
</dbReference>
<organism evidence="12 13">
    <name type="scientific">Paraburkholderia diazotrophica</name>
    <dbReference type="NCBI Taxonomy" id="667676"/>
    <lineage>
        <taxon>Bacteria</taxon>
        <taxon>Pseudomonadati</taxon>
        <taxon>Pseudomonadota</taxon>
        <taxon>Betaproteobacteria</taxon>
        <taxon>Burkholderiales</taxon>
        <taxon>Burkholderiaceae</taxon>
        <taxon>Paraburkholderia</taxon>
    </lineage>
</organism>
<feature type="domain" description="Type II secretion system protein GspG C-terminal" evidence="11">
    <location>
        <begin position="62"/>
        <end position="167"/>
    </location>
</feature>
<proteinExistence type="inferred from homology"/>
<dbReference type="PANTHER" id="PTHR30093:SF45">
    <property type="entry name" value="TYPE II SECRETION SYSTEM CORE PROTEIN G"/>
    <property type="match status" value="1"/>
</dbReference>
<feature type="transmembrane region" description="Helical" evidence="10">
    <location>
        <begin position="44"/>
        <end position="63"/>
    </location>
</feature>
<evidence type="ECO:0000256" key="6">
    <source>
        <dbReference type="ARBA" id="ARBA00022519"/>
    </source>
</evidence>
<comment type="similarity">
    <text evidence="2">Belongs to the GSP G family.</text>
</comment>
<evidence type="ECO:0000256" key="9">
    <source>
        <dbReference type="ARBA" id="ARBA00023136"/>
    </source>
</evidence>
<reference evidence="13" key="1">
    <citation type="submission" date="2016-10" db="EMBL/GenBank/DDBJ databases">
        <authorList>
            <person name="Varghese N."/>
            <person name="Submissions S."/>
        </authorList>
    </citation>
    <scope>NUCLEOTIDE SEQUENCE [LARGE SCALE GENOMIC DNA]</scope>
    <source>
        <strain evidence="13">LMG 26031</strain>
    </source>
</reference>
<dbReference type="InterPro" id="IPR012902">
    <property type="entry name" value="N_methyl_site"/>
</dbReference>
<keyword evidence="8 10" id="KW-1133">Transmembrane helix</keyword>
<evidence type="ECO:0000256" key="8">
    <source>
        <dbReference type="ARBA" id="ARBA00022989"/>
    </source>
</evidence>
<evidence type="ECO:0000256" key="5">
    <source>
        <dbReference type="ARBA" id="ARBA00022481"/>
    </source>
</evidence>
<dbReference type="NCBIfam" id="TIGR02532">
    <property type="entry name" value="IV_pilin_GFxxxE"/>
    <property type="match status" value="1"/>
</dbReference>
<gene>
    <name evidence="12" type="ORF">SAMN05192539_104631</name>
</gene>
<keyword evidence="13" id="KW-1185">Reference proteome</keyword>
<dbReference type="Pfam" id="PF08334">
    <property type="entry name" value="T2SSG"/>
    <property type="match status" value="1"/>
</dbReference>
<dbReference type="NCBIfam" id="TIGR01710">
    <property type="entry name" value="typeII_sec_gspG"/>
    <property type="match status" value="1"/>
</dbReference>
<evidence type="ECO:0000256" key="1">
    <source>
        <dbReference type="ARBA" id="ARBA00004377"/>
    </source>
</evidence>
<evidence type="ECO:0000259" key="11">
    <source>
        <dbReference type="Pfam" id="PF08334"/>
    </source>
</evidence>
<dbReference type="PRINTS" id="PR00813">
    <property type="entry name" value="BCTERIALGSPG"/>
</dbReference>
<keyword evidence="7 10" id="KW-0812">Transmembrane</keyword>
<dbReference type="STRING" id="667676.SAMN05192539_104631"/>
<comment type="subcellular location">
    <subcellularLocation>
        <location evidence="1">Cell inner membrane</location>
        <topology evidence="1">Single-pass membrane protein</topology>
    </subcellularLocation>
</comment>
<dbReference type="GO" id="GO:0015627">
    <property type="term" value="C:type II protein secretion system complex"/>
    <property type="evidence" value="ECO:0007669"/>
    <property type="project" value="InterPro"/>
</dbReference>